<protein>
    <submittedName>
        <fullName evidence="8">MutT/nudix family transporter protein</fullName>
    </submittedName>
</protein>
<evidence type="ECO:0000256" key="6">
    <source>
        <dbReference type="ARBA" id="ARBA00023211"/>
    </source>
</evidence>
<keyword evidence="9" id="KW-1185">Reference proteome</keyword>
<evidence type="ECO:0000256" key="4">
    <source>
        <dbReference type="ARBA" id="ARBA00022801"/>
    </source>
</evidence>
<dbReference type="AlphaFoldDB" id="A0A0W0VMJ3"/>
<evidence type="ECO:0000256" key="2">
    <source>
        <dbReference type="ARBA" id="ARBA00001946"/>
    </source>
</evidence>
<gene>
    <name evidence="8" type="ORF">Llon_1402</name>
</gene>
<keyword evidence="3" id="KW-0479">Metal-binding</keyword>
<dbReference type="SUPFAM" id="SSF55811">
    <property type="entry name" value="Nudix"/>
    <property type="match status" value="1"/>
</dbReference>
<dbReference type="RefSeq" id="WP_058529385.1">
    <property type="nucleotide sequence ID" value="NZ_CAAAHZ010000003.1"/>
</dbReference>
<name>A0A0W0VMJ3_9GAMM</name>
<dbReference type="PROSITE" id="PS51462">
    <property type="entry name" value="NUDIX"/>
    <property type="match status" value="1"/>
</dbReference>
<dbReference type="GO" id="GO:0046872">
    <property type="term" value="F:metal ion binding"/>
    <property type="evidence" value="ECO:0007669"/>
    <property type="project" value="UniProtKB-KW"/>
</dbReference>
<proteinExistence type="predicted"/>
<keyword evidence="4" id="KW-0378">Hydrolase</keyword>
<dbReference type="CDD" id="cd03426">
    <property type="entry name" value="NUDIX_CoAse_Nudt7"/>
    <property type="match status" value="1"/>
</dbReference>
<reference evidence="8 9" key="1">
    <citation type="submission" date="2015-11" db="EMBL/GenBank/DDBJ databases">
        <title>Genomic analysis of 38 Legionella species identifies large and diverse effector repertoires.</title>
        <authorList>
            <person name="Burstein D."/>
            <person name="Amaro F."/>
            <person name="Zusman T."/>
            <person name="Lifshitz Z."/>
            <person name="Cohen O."/>
            <person name="Gilbert J.A."/>
            <person name="Pupko T."/>
            <person name="Shuman H.A."/>
            <person name="Segal G."/>
        </authorList>
    </citation>
    <scope>NUCLEOTIDE SEQUENCE [LARGE SCALE GENOMIC DNA]</scope>
    <source>
        <strain evidence="8 9">ATCC 49505</strain>
    </source>
</reference>
<evidence type="ECO:0000256" key="3">
    <source>
        <dbReference type="ARBA" id="ARBA00022723"/>
    </source>
</evidence>
<dbReference type="OrthoDB" id="9802805at2"/>
<evidence type="ECO:0000256" key="1">
    <source>
        <dbReference type="ARBA" id="ARBA00001936"/>
    </source>
</evidence>
<accession>A0A0W0VMJ3</accession>
<dbReference type="STRING" id="45068.Llon_1402"/>
<dbReference type="InterPro" id="IPR015797">
    <property type="entry name" value="NUDIX_hydrolase-like_dom_sf"/>
</dbReference>
<dbReference type="EMBL" id="LNYK01000016">
    <property type="protein sequence ID" value="KTD21304.1"/>
    <property type="molecule type" value="Genomic_DNA"/>
</dbReference>
<organism evidence="8 9">
    <name type="scientific">Legionella londiniensis</name>
    <dbReference type="NCBI Taxonomy" id="45068"/>
    <lineage>
        <taxon>Bacteria</taxon>
        <taxon>Pseudomonadati</taxon>
        <taxon>Pseudomonadota</taxon>
        <taxon>Gammaproteobacteria</taxon>
        <taxon>Legionellales</taxon>
        <taxon>Legionellaceae</taxon>
        <taxon>Legionella</taxon>
    </lineage>
</organism>
<dbReference type="InterPro" id="IPR000086">
    <property type="entry name" value="NUDIX_hydrolase_dom"/>
</dbReference>
<dbReference type="Pfam" id="PF00293">
    <property type="entry name" value="NUDIX"/>
    <property type="match status" value="1"/>
</dbReference>
<keyword evidence="5" id="KW-0460">Magnesium</keyword>
<dbReference type="PANTHER" id="PTHR12992">
    <property type="entry name" value="NUDIX HYDROLASE"/>
    <property type="match status" value="1"/>
</dbReference>
<sequence>MTSNRNLMCNKSAVVVLHEQDSDSIILTKRSQHLRTHPGEICFPGGGWESCDKDLWTTALRELEEELGIQADRVHRIEALSPERTHAKTVIYPWLATITKLQPFLMNENEVSAVIALPVREVTCQENYQDIIVSKYGKVIQSCQFIASQHFVWGATARIMKQLCEIKTLIK</sequence>
<evidence type="ECO:0000313" key="9">
    <source>
        <dbReference type="Proteomes" id="UP000054997"/>
    </source>
</evidence>
<dbReference type="InterPro" id="IPR045121">
    <property type="entry name" value="CoAse"/>
</dbReference>
<keyword evidence="6" id="KW-0464">Manganese</keyword>
<dbReference type="Gene3D" id="3.90.79.10">
    <property type="entry name" value="Nucleoside Triphosphate Pyrophosphohydrolase"/>
    <property type="match status" value="1"/>
</dbReference>
<comment type="cofactor">
    <cofactor evidence="1">
        <name>Mn(2+)</name>
        <dbReference type="ChEBI" id="CHEBI:29035"/>
    </cofactor>
</comment>
<feature type="domain" description="Nudix hydrolase" evidence="7">
    <location>
        <begin position="8"/>
        <end position="139"/>
    </location>
</feature>
<dbReference type="PANTHER" id="PTHR12992:SF11">
    <property type="entry name" value="MITOCHONDRIAL COENZYME A DIPHOSPHATASE NUDT8"/>
    <property type="match status" value="1"/>
</dbReference>
<dbReference type="PATRIC" id="fig|45068.5.peg.1514"/>
<evidence type="ECO:0000256" key="5">
    <source>
        <dbReference type="ARBA" id="ARBA00022842"/>
    </source>
</evidence>
<evidence type="ECO:0000313" key="8">
    <source>
        <dbReference type="EMBL" id="KTD21304.1"/>
    </source>
</evidence>
<dbReference type="Proteomes" id="UP000054997">
    <property type="component" value="Unassembled WGS sequence"/>
</dbReference>
<comment type="caution">
    <text evidence="8">The sequence shown here is derived from an EMBL/GenBank/DDBJ whole genome shotgun (WGS) entry which is preliminary data.</text>
</comment>
<dbReference type="GO" id="GO:0010945">
    <property type="term" value="F:coenzyme A diphosphatase activity"/>
    <property type="evidence" value="ECO:0007669"/>
    <property type="project" value="InterPro"/>
</dbReference>
<comment type="cofactor">
    <cofactor evidence="2">
        <name>Mg(2+)</name>
        <dbReference type="ChEBI" id="CHEBI:18420"/>
    </cofactor>
</comment>
<evidence type="ECO:0000259" key="7">
    <source>
        <dbReference type="PROSITE" id="PS51462"/>
    </source>
</evidence>